<name>A0A9B0X304_CHRAS</name>
<organism evidence="2 3">
    <name type="scientific">Chrysochloris asiatica</name>
    <name type="common">Cape golden mole</name>
    <dbReference type="NCBI Taxonomy" id="185453"/>
    <lineage>
        <taxon>Eukaryota</taxon>
        <taxon>Metazoa</taxon>
        <taxon>Chordata</taxon>
        <taxon>Craniata</taxon>
        <taxon>Vertebrata</taxon>
        <taxon>Euteleostomi</taxon>
        <taxon>Mammalia</taxon>
        <taxon>Eutheria</taxon>
        <taxon>Afrotheria</taxon>
        <taxon>Chrysochloridae</taxon>
        <taxon>Chrysochlorinae</taxon>
        <taxon>Chrysochloris</taxon>
    </lineage>
</organism>
<dbReference type="RefSeq" id="XP_006877923.1">
    <property type="nucleotide sequence ID" value="XM_006877861.1"/>
</dbReference>
<dbReference type="GO" id="GO:0016020">
    <property type="term" value="C:membrane"/>
    <property type="evidence" value="ECO:0007669"/>
    <property type="project" value="TreeGrafter"/>
</dbReference>
<protein>
    <submittedName>
        <fullName evidence="3">Glycophorin-C-like</fullName>
    </submittedName>
</protein>
<dbReference type="GeneID" id="102818261"/>
<sequence length="94" mass="10294">MSGPDGTSPPHDQLDRGMASTETDIAIIAGVIVAVAFILVCLLLVMLNYIYWHKGTYHTNKDKGTEFTESTDVALQGDPALQDACESSRKEYFI</sequence>
<feature type="transmembrane region" description="Helical" evidence="1">
    <location>
        <begin position="25"/>
        <end position="51"/>
    </location>
</feature>
<keyword evidence="1" id="KW-1133">Transmembrane helix</keyword>
<accession>A0A9B0X304</accession>
<proteinExistence type="predicted"/>
<evidence type="ECO:0000256" key="1">
    <source>
        <dbReference type="SAM" id="Phobius"/>
    </source>
</evidence>
<dbReference type="InterPro" id="IPR042192">
    <property type="entry name" value="Glycophorin-C"/>
</dbReference>
<reference evidence="3" key="1">
    <citation type="submission" date="2025-08" db="UniProtKB">
        <authorList>
            <consortium name="RefSeq"/>
        </authorList>
    </citation>
    <scope>IDENTIFICATION</scope>
    <source>
        <tissue evidence="3">Spleen</tissue>
    </source>
</reference>
<evidence type="ECO:0000313" key="2">
    <source>
        <dbReference type="Proteomes" id="UP000504623"/>
    </source>
</evidence>
<keyword evidence="2" id="KW-1185">Reference proteome</keyword>
<dbReference type="PANTHER" id="PTHR47614:SF2">
    <property type="entry name" value="GLYCOPHORIN-C"/>
    <property type="match status" value="1"/>
</dbReference>
<dbReference type="PANTHER" id="PTHR47614">
    <property type="entry name" value="GLYCOPHORIN-C"/>
    <property type="match status" value="1"/>
</dbReference>
<gene>
    <name evidence="3" type="primary">LOC102818261</name>
</gene>
<dbReference type="AlphaFoldDB" id="A0A9B0X304"/>
<dbReference type="GO" id="GO:0030863">
    <property type="term" value="C:cortical cytoskeleton"/>
    <property type="evidence" value="ECO:0007669"/>
    <property type="project" value="TreeGrafter"/>
</dbReference>
<dbReference type="OrthoDB" id="9032054at2759"/>
<keyword evidence="1" id="KW-0472">Membrane</keyword>
<evidence type="ECO:0000313" key="3">
    <source>
        <dbReference type="RefSeq" id="XP_006877923.1"/>
    </source>
</evidence>
<keyword evidence="1" id="KW-0812">Transmembrane</keyword>
<dbReference type="Proteomes" id="UP000504623">
    <property type="component" value="Unplaced"/>
</dbReference>